<dbReference type="AlphaFoldDB" id="A0A1G8JLA8"/>
<dbReference type="SUPFAM" id="SSF54001">
    <property type="entry name" value="Cysteine proteinases"/>
    <property type="match status" value="1"/>
</dbReference>
<evidence type="ECO:0000313" key="1">
    <source>
        <dbReference type="EMBL" id="SDI31922.1"/>
    </source>
</evidence>
<accession>A0A1G8JLA8</accession>
<dbReference type="InterPro" id="IPR023107">
    <property type="entry name" value="Atu2299-like_dom_sf"/>
</dbReference>
<dbReference type="InterPro" id="IPR038765">
    <property type="entry name" value="Papain-like_cys_pep_sf"/>
</dbReference>
<evidence type="ECO:0008006" key="3">
    <source>
        <dbReference type="Google" id="ProtNLM"/>
    </source>
</evidence>
<name>A0A1G8JLA8_9RHOO</name>
<sequence length="214" mass="23435">MAKRTTPPITLPEYERLFRTIHAVCATEQSDPTKSSLFFSVAGAYLIKRHHKLDSASPVAGVAGYNVSGSGKFSIVFGKTTSGAYLADSDHFHCWVEVDGWVVDLMAPLFNEAASADRKVESIPRFMFQKPVIADVSAIGIDKPGAYFHIPNDRLTTDLMTGFAENPVCSDLVRICDQWYARPPRKIAPSIGIEDQAGNAEEVCLSPLRITGAW</sequence>
<keyword evidence="2" id="KW-1185">Reference proteome</keyword>
<dbReference type="InterPro" id="IPR018599">
    <property type="entry name" value="DUF2026"/>
</dbReference>
<gene>
    <name evidence="1" type="ORF">SAMN05660652_03242</name>
</gene>
<reference evidence="1 2" key="1">
    <citation type="submission" date="2016-10" db="EMBL/GenBank/DDBJ databases">
        <authorList>
            <person name="de Groot N.N."/>
        </authorList>
    </citation>
    <scope>NUCLEOTIDE SEQUENCE [LARGE SCALE GENOMIC DNA]</scope>
    <source>
        <strain evidence="1 2">DSM 5885</strain>
    </source>
</reference>
<organism evidence="1 2">
    <name type="scientific">Propionivibrio dicarboxylicus</name>
    <dbReference type="NCBI Taxonomy" id="83767"/>
    <lineage>
        <taxon>Bacteria</taxon>
        <taxon>Pseudomonadati</taxon>
        <taxon>Pseudomonadota</taxon>
        <taxon>Betaproteobacteria</taxon>
        <taxon>Rhodocyclales</taxon>
        <taxon>Rhodocyclaceae</taxon>
        <taxon>Propionivibrio</taxon>
    </lineage>
</organism>
<dbReference type="Proteomes" id="UP000198607">
    <property type="component" value="Unassembled WGS sequence"/>
</dbReference>
<dbReference type="Pfam" id="PF09641">
    <property type="entry name" value="DUF2026"/>
    <property type="match status" value="1"/>
</dbReference>
<dbReference type="EMBL" id="FNCY01000016">
    <property type="protein sequence ID" value="SDI31922.1"/>
    <property type="molecule type" value="Genomic_DNA"/>
</dbReference>
<dbReference type="Gene3D" id="3.10.550.10">
    <property type="entry name" value="Hypothetical protein Atu2299"/>
    <property type="match status" value="1"/>
</dbReference>
<proteinExistence type="predicted"/>
<dbReference type="OrthoDB" id="6833966at2"/>
<protein>
    <recommendedName>
        <fullName evidence="3">DUF2026 domain-containing protein</fullName>
    </recommendedName>
</protein>
<dbReference type="RefSeq" id="WP_091939043.1">
    <property type="nucleotide sequence ID" value="NZ_FNCY01000016.1"/>
</dbReference>
<evidence type="ECO:0000313" key="2">
    <source>
        <dbReference type="Proteomes" id="UP000198607"/>
    </source>
</evidence>